<feature type="non-terminal residue" evidence="2">
    <location>
        <position position="53"/>
    </location>
</feature>
<organism evidence="2 3">
    <name type="scientific">Xanthomonas perforans</name>
    <dbReference type="NCBI Taxonomy" id="442694"/>
    <lineage>
        <taxon>Bacteria</taxon>
        <taxon>Pseudomonadati</taxon>
        <taxon>Pseudomonadota</taxon>
        <taxon>Gammaproteobacteria</taxon>
        <taxon>Lysobacterales</taxon>
        <taxon>Lysobacteraceae</taxon>
        <taxon>Xanthomonas</taxon>
    </lineage>
</organism>
<protein>
    <submittedName>
        <fullName evidence="2">Endonuclease domain-containing protein</fullName>
    </submittedName>
</protein>
<reference evidence="2 3" key="1">
    <citation type="submission" date="2019-11" db="EMBL/GenBank/DDBJ databases">
        <title>Genome-resolved metagenomics to study the prevalence of co-infection and intraspecific heterogeneity among plant pathogen metapopulations.</title>
        <authorList>
            <person name="Newberry E."/>
            <person name="Bhandari R."/>
            <person name="Kemble J."/>
            <person name="Sikora E."/>
            <person name="Potnis N."/>
        </authorList>
    </citation>
    <scope>NUCLEOTIDE SEQUENCE [LARGE SCALE GENOMIC DNA]</scope>
    <source>
        <strain evidence="2">Xp_Tom_Tuscaloosa_18b</strain>
    </source>
</reference>
<comment type="caution">
    <text evidence="2">The sequence shown here is derived from an EMBL/GenBank/DDBJ whole genome shotgun (WGS) entry which is preliminary data.</text>
</comment>
<dbReference type="GO" id="GO:0004519">
    <property type="term" value="F:endonuclease activity"/>
    <property type="evidence" value="ECO:0007669"/>
    <property type="project" value="UniProtKB-KW"/>
</dbReference>
<dbReference type="EMBL" id="JAAGYU010002003">
    <property type="protein sequence ID" value="NEL80869.1"/>
    <property type="molecule type" value="Genomic_DNA"/>
</dbReference>
<dbReference type="AlphaFoldDB" id="A0A7X5SCK8"/>
<dbReference type="Pfam" id="PF26299">
    <property type="entry name" value="MurL_N"/>
    <property type="match status" value="1"/>
</dbReference>
<dbReference type="InterPro" id="IPR058740">
    <property type="entry name" value="MurL_N"/>
</dbReference>
<keyword evidence="2" id="KW-0255">Endonuclease</keyword>
<proteinExistence type="predicted"/>
<keyword evidence="2" id="KW-0540">Nuclease</keyword>
<gene>
    <name evidence="2" type="ORF">G3W61_31970</name>
</gene>
<evidence type="ECO:0000313" key="3">
    <source>
        <dbReference type="Proteomes" id="UP000471082"/>
    </source>
</evidence>
<sequence length="53" mass="5687">MSAFDKHQISTFRFVRCALDAQTGVATLVYAFDQGPELVETVAVPGAPFVLDG</sequence>
<accession>A0A7X5SCK8</accession>
<name>A0A7X5SCK8_XANPE</name>
<evidence type="ECO:0000259" key="1">
    <source>
        <dbReference type="Pfam" id="PF26299"/>
    </source>
</evidence>
<keyword evidence="2" id="KW-0378">Hydrolase</keyword>
<evidence type="ECO:0000313" key="2">
    <source>
        <dbReference type="EMBL" id="NEL80869.1"/>
    </source>
</evidence>
<feature type="domain" description="MurL N-terminal" evidence="1">
    <location>
        <begin position="4"/>
        <end position="50"/>
    </location>
</feature>
<dbReference type="Proteomes" id="UP000471082">
    <property type="component" value="Unassembled WGS sequence"/>
</dbReference>